<dbReference type="EMBL" id="VSSQ01026737">
    <property type="protein sequence ID" value="MPM75603.1"/>
    <property type="molecule type" value="Genomic_DNA"/>
</dbReference>
<accession>A0A645CFC8</accession>
<reference evidence="3" key="1">
    <citation type="submission" date="2019-08" db="EMBL/GenBank/DDBJ databases">
        <authorList>
            <person name="Kucharzyk K."/>
            <person name="Murdoch R.W."/>
            <person name="Higgins S."/>
            <person name="Loffler F."/>
        </authorList>
    </citation>
    <scope>NUCLEOTIDE SEQUENCE</scope>
</reference>
<dbReference type="PANTHER" id="PTHR43278">
    <property type="entry name" value="NAD(P)H-DEPENDENT FMN-CONTAINING OXIDOREDUCTASE YWQN-RELATED"/>
    <property type="match status" value="1"/>
</dbReference>
<dbReference type="InterPro" id="IPR051796">
    <property type="entry name" value="ISF_SsuE-like"/>
</dbReference>
<dbReference type="Gene3D" id="3.40.50.360">
    <property type="match status" value="1"/>
</dbReference>
<keyword evidence="1" id="KW-0285">Flavoprotein</keyword>
<evidence type="ECO:0000256" key="2">
    <source>
        <dbReference type="ARBA" id="ARBA00022643"/>
    </source>
</evidence>
<organism evidence="3">
    <name type="scientific">bioreactor metagenome</name>
    <dbReference type="NCBI Taxonomy" id="1076179"/>
    <lineage>
        <taxon>unclassified sequences</taxon>
        <taxon>metagenomes</taxon>
        <taxon>ecological metagenomes</taxon>
    </lineage>
</organism>
<dbReference type="AlphaFoldDB" id="A0A645CFC8"/>
<protein>
    <submittedName>
        <fullName evidence="3">Uncharacterized protein</fullName>
    </submittedName>
</protein>
<dbReference type="InterPro" id="IPR029039">
    <property type="entry name" value="Flavoprotein-like_sf"/>
</dbReference>
<evidence type="ECO:0000256" key="1">
    <source>
        <dbReference type="ARBA" id="ARBA00022630"/>
    </source>
</evidence>
<dbReference type="SUPFAM" id="SSF52218">
    <property type="entry name" value="Flavoproteins"/>
    <property type="match status" value="1"/>
</dbReference>
<name>A0A645CFC8_9ZZZZ</name>
<evidence type="ECO:0000313" key="3">
    <source>
        <dbReference type="EMBL" id="MPM75603.1"/>
    </source>
</evidence>
<comment type="caution">
    <text evidence="3">The sequence shown here is derived from an EMBL/GenBank/DDBJ whole genome shotgun (WGS) entry which is preliminary data.</text>
</comment>
<sequence>MKHVVVRECGDFDFPCGYELDLNKTELKDCLGCWSCWLKTPGRCVHSDLNEFYKAYLAADKVVIFSKVSHGFVSGNLKTLFDRIIPLYLPYLTFKSGESMHIPRYQSYPEVEVYYEGEFSTPEDQTIYVDYIHRVFYQFYSTCKVVKPLSEFPVEERLG</sequence>
<proteinExistence type="predicted"/>
<dbReference type="PANTHER" id="PTHR43278:SF2">
    <property type="entry name" value="IRON-SULFUR FLAVOPROTEIN"/>
    <property type="match status" value="1"/>
</dbReference>
<gene>
    <name evidence="3" type="ORF">SDC9_122597</name>
</gene>
<keyword evidence="2" id="KW-0288">FMN</keyword>